<dbReference type="NCBIfam" id="NF047646">
    <property type="entry name" value="REP_Tyr_transpos"/>
    <property type="match status" value="1"/>
</dbReference>
<dbReference type="AlphaFoldDB" id="E1SUT4"/>
<dbReference type="KEGG" id="fbl:Fbal_1066"/>
<accession>E1SUT4</accession>
<dbReference type="InterPro" id="IPR002686">
    <property type="entry name" value="Transposase_17"/>
</dbReference>
<organism evidence="2 3">
    <name type="scientific">Ferrimonas balearica (strain DSM 9799 / CCM 4581 / KCTC 23876 / PAT)</name>
    <dbReference type="NCBI Taxonomy" id="550540"/>
    <lineage>
        <taxon>Bacteria</taxon>
        <taxon>Pseudomonadati</taxon>
        <taxon>Pseudomonadota</taxon>
        <taxon>Gammaproteobacteria</taxon>
        <taxon>Alteromonadales</taxon>
        <taxon>Ferrimonadaceae</taxon>
        <taxon>Ferrimonas</taxon>
    </lineage>
</organism>
<dbReference type="HOGENOM" id="CLU_068226_6_0_6"/>
<keyword evidence="3" id="KW-1185">Reference proteome</keyword>
<dbReference type="Proteomes" id="UP000006683">
    <property type="component" value="Chromosome"/>
</dbReference>
<sequence length="173" mass="20695">MSYRRVRIAGATYFLTIALRDRDSALLLENVVVLRRTLRQVKHRYPFHIDAMVVLPDHIHAIWTMPKGDVDYSKRVGMMKAQFSRALPQSEYRRASHKQKREKGIWQRRFWEHWVRGEADFRAHVDYIHINPVKHGLVLRACDWPYSSIHRYIRDGFLPEGWATDMPLKDEDR</sequence>
<evidence type="ECO:0000313" key="3">
    <source>
        <dbReference type="Proteomes" id="UP000006683"/>
    </source>
</evidence>
<dbReference type="EMBL" id="CP002209">
    <property type="protein sequence ID" value="ADN75275.1"/>
    <property type="molecule type" value="Genomic_DNA"/>
</dbReference>
<protein>
    <recommendedName>
        <fullName evidence="1">Transposase IS200-like domain-containing protein</fullName>
    </recommendedName>
</protein>
<dbReference type="GeneID" id="67181311"/>
<feature type="domain" description="Transposase IS200-like" evidence="1">
    <location>
        <begin position="8"/>
        <end position="131"/>
    </location>
</feature>
<dbReference type="Pfam" id="PF01797">
    <property type="entry name" value="Y1_Tnp"/>
    <property type="match status" value="1"/>
</dbReference>
<dbReference type="SMART" id="SM01321">
    <property type="entry name" value="Y1_Tnp"/>
    <property type="match status" value="1"/>
</dbReference>
<name>E1SUT4_FERBD</name>
<gene>
    <name evidence="2" type="ordered locus">Fbal_1066</name>
</gene>
<dbReference type="GO" id="GO:0006313">
    <property type="term" value="P:DNA transposition"/>
    <property type="evidence" value="ECO:0007669"/>
    <property type="project" value="InterPro"/>
</dbReference>
<dbReference type="eggNOG" id="COG1943">
    <property type="taxonomic scope" value="Bacteria"/>
</dbReference>
<evidence type="ECO:0000259" key="1">
    <source>
        <dbReference type="SMART" id="SM01321"/>
    </source>
</evidence>
<dbReference type="InterPro" id="IPR036515">
    <property type="entry name" value="Transposase_17_sf"/>
</dbReference>
<dbReference type="RefSeq" id="WP_013344581.1">
    <property type="nucleotide sequence ID" value="NC_014541.1"/>
</dbReference>
<reference evidence="2 3" key="1">
    <citation type="journal article" date="2010" name="Stand. Genomic Sci.">
        <title>Complete genome sequence of Ferrimonas balearica type strain (PAT).</title>
        <authorList>
            <person name="Nolan M."/>
            <person name="Sikorski J."/>
            <person name="Davenport K."/>
            <person name="Lucas S."/>
            <person name="Glavina Del Rio T."/>
            <person name="Tice H."/>
            <person name="Cheng J."/>
            <person name="Goodwin L."/>
            <person name="Pitluck S."/>
            <person name="Liolios K."/>
            <person name="Ivanova N."/>
            <person name="Mavromatis K."/>
            <person name="Ovchinnikova G."/>
            <person name="Pati A."/>
            <person name="Chen A."/>
            <person name="Palaniappan K."/>
            <person name="Land M."/>
            <person name="Hauser L."/>
            <person name="Chang Y."/>
            <person name="Jeffries C."/>
            <person name="Tapia R."/>
            <person name="Brettin T."/>
            <person name="Detter J."/>
            <person name="Han C."/>
            <person name="Yasawong M."/>
            <person name="Rohde M."/>
            <person name="Tindall B."/>
            <person name="Goker M."/>
            <person name="Woyke T."/>
            <person name="Bristow J."/>
            <person name="Eisen J."/>
            <person name="Markowitz V."/>
            <person name="Hugenholtz P."/>
            <person name="Kyrpides N."/>
            <person name="Klenk H."/>
            <person name="Lapidus A."/>
        </authorList>
    </citation>
    <scope>NUCLEOTIDE SEQUENCE [LARGE SCALE GENOMIC DNA]</scope>
    <source>
        <strain evidence="3">DSM 9799 / CCM 4581 / KCTC 23876 / PAT</strain>
    </source>
</reference>
<dbReference type="GO" id="GO:0004803">
    <property type="term" value="F:transposase activity"/>
    <property type="evidence" value="ECO:0007669"/>
    <property type="project" value="InterPro"/>
</dbReference>
<dbReference type="GO" id="GO:0043565">
    <property type="term" value="F:sequence-specific DNA binding"/>
    <property type="evidence" value="ECO:0007669"/>
    <property type="project" value="TreeGrafter"/>
</dbReference>
<dbReference type="InterPro" id="IPR052715">
    <property type="entry name" value="RAYT_transposase"/>
</dbReference>
<proteinExistence type="predicted"/>
<dbReference type="SUPFAM" id="SSF143422">
    <property type="entry name" value="Transposase IS200-like"/>
    <property type="match status" value="1"/>
</dbReference>
<evidence type="ECO:0000313" key="2">
    <source>
        <dbReference type="EMBL" id="ADN75275.1"/>
    </source>
</evidence>
<dbReference type="Gene3D" id="3.30.70.1290">
    <property type="entry name" value="Transposase IS200-like"/>
    <property type="match status" value="1"/>
</dbReference>
<dbReference type="OrthoDB" id="9794403at2"/>
<dbReference type="PANTHER" id="PTHR36966">
    <property type="entry name" value="REP-ASSOCIATED TYROSINE TRANSPOSASE"/>
    <property type="match status" value="1"/>
</dbReference>
<dbReference type="PANTHER" id="PTHR36966:SF1">
    <property type="entry name" value="REP-ASSOCIATED TYROSINE TRANSPOSASE"/>
    <property type="match status" value="1"/>
</dbReference>